<dbReference type="PROSITE" id="PS00444">
    <property type="entry name" value="POLYPRENYL_SYNTHASE_2"/>
    <property type="match status" value="1"/>
</dbReference>
<dbReference type="InterPro" id="IPR008949">
    <property type="entry name" value="Isoprenoid_synthase_dom_sf"/>
</dbReference>
<dbReference type="CDD" id="cd00685">
    <property type="entry name" value="Trans_IPPS_HT"/>
    <property type="match status" value="1"/>
</dbReference>
<evidence type="ECO:0000256" key="1">
    <source>
        <dbReference type="ARBA" id="ARBA00001946"/>
    </source>
</evidence>
<evidence type="ECO:0000256" key="6">
    <source>
        <dbReference type="ARBA" id="ARBA00051506"/>
    </source>
</evidence>
<name>A0A0H3F5K9_RAHSY</name>
<evidence type="ECO:0000256" key="10">
    <source>
        <dbReference type="ARBA" id="ARBA00079637"/>
    </source>
</evidence>
<reference evidence="13 14" key="2">
    <citation type="journal article" date="2012" name="J. Bacteriol.">
        <title>Complete Genome Sequence of Rahnella sp. Strain Y9602, a Gammaproteobacterium Isolate from Metal- and Radionuclide-Contaminated Soil.</title>
        <authorList>
            <person name="Martinez R.J."/>
            <person name="Bruce D."/>
            <person name="Detter C."/>
            <person name="Goodwin L.A."/>
            <person name="Han J."/>
            <person name="Han C.S."/>
            <person name="Held B."/>
            <person name="Land M.L."/>
            <person name="Mikhailova N."/>
            <person name="Nolan M."/>
            <person name="Pennacchio L."/>
            <person name="Pitluck S."/>
            <person name="Tapia R."/>
            <person name="Woyke T."/>
            <person name="Sobecky P.A."/>
        </authorList>
    </citation>
    <scope>NUCLEOTIDE SEQUENCE [LARGE SCALE GENOMIC DNA]</scope>
    <source>
        <strain evidence="13 14">Y9602</strain>
    </source>
</reference>
<comment type="catalytic activity">
    <reaction evidence="6">
        <text>5 isopentenyl diphosphate + (2E,6E)-farnesyl diphosphate = all-trans-octaprenyl diphosphate + 5 diphosphate</text>
        <dbReference type="Rhea" id="RHEA:27798"/>
        <dbReference type="ChEBI" id="CHEBI:33019"/>
        <dbReference type="ChEBI" id="CHEBI:57711"/>
        <dbReference type="ChEBI" id="CHEBI:128769"/>
        <dbReference type="ChEBI" id="CHEBI:175763"/>
        <dbReference type="EC" id="2.5.1.90"/>
    </reaction>
</comment>
<dbReference type="GO" id="GO:0106350">
    <property type="term" value="F:all-trans-octaprenyl-diphosphate synthase activity"/>
    <property type="evidence" value="ECO:0007669"/>
    <property type="project" value="UniProtKB-EC"/>
</dbReference>
<evidence type="ECO:0000256" key="8">
    <source>
        <dbReference type="ARBA" id="ARBA00066511"/>
    </source>
</evidence>
<accession>A0A0H3F5K9</accession>
<keyword evidence="3 12" id="KW-0808">Transferase</keyword>
<dbReference type="GeneID" id="95418810"/>
<comment type="function">
    <text evidence="7">Supplies octaprenyl diphosphate, the precursor for the side chain of the isoprenoid quinones ubiquinone and menaquinone.</text>
</comment>
<proteinExistence type="inferred from homology"/>
<protein>
    <recommendedName>
        <fullName evidence="9">Octaprenyl diphosphate synthase</fullName>
        <ecNumber evidence="8">2.5.1.90</ecNumber>
    </recommendedName>
    <alternativeName>
        <fullName evidence="11">All-trans-octaprenyl-diphosphate synthase</fullName>
    </alternativeName>
    <alternativeName>
        <fullName evidence="10">Octaprenyl pyrophosphate synthase</fullName>
    </alternativeName>
</protein>
<evidence type="ECO:0000256" key="7">
    <source>
        <dbReference type="ARBA" id="ARBA00055029"/>
    </source>
</evidence>
<evidence type="ECO:0000256" key="5">
    <source>
        <dbReference type="ARBA" id="ARBA00022842"/>
    </source>
</evidence>
<dbReference type="SUPFAM" id="SSF48576">
    <property type="entry name" value="Terpenoid synthases"/>
    <property type="match status" value="1"/>
</dbReference>
<dbReference type="eggNOG" id="COG0142">
    <property type="taxonomic scope" value="Bacteria"/>
</dbReference>
<reference evidence="14" key="1">
    <citation type="submission" date="2011-01" db="EMBL/GenBank/DDBJ databases">
        <title>Complete sequence of chromosome of Rahnella sp. Y9602.</title>
        <authorList>
            <consortium name="US DOE Joint Genome Institute"/>
            <person name="Lucas S."/>
            <person name="Copeland A."/>
            <person name="Lapidus A."/>
            <person name="Cheng J.-F."/>
            <person name="Goodwin L."/>
            <person name="Pitluck S."/>
            <person name="Lu M."/>
            <person name="Detter J.C."/>
            <person name="Han C."/>
            <person name="Tapia R."/>
            <person name="Land M."/>
            <person name="Hauser L."/>
            <person name="Kyrpides N."/>
            <person name="Ivanova N."/>
            <person name="Ovchinnikova G."/>
            <person name="Pagani I."/>
            <person name="Sobecky P.A."/>
            <person name="Martinez R.J."/>
            <person name="Woyke T."/>
        </authorList>
    </citation>
    <scope>NUCLEOTIDE SEQUENCE [LARGE SCALE GENOMIC DNA]</scope>
    <source>
        <strain evidence="14">Y9602</strain>
    </source>
</reference>
<dbReference type="InterPro" id="IPR033749">
    <property type="entry name" value="Polyprenyl_synt_CS"/>
</dbReference>
<keyword evidence="5" id="KW-0460">Magnesium</keyword>
<dbReference type="Gene3D" id="1.10.600.10">
    <property type="entry name" value="Farnesyl Diphosphate Synthase"/>
    <property type="match status" value="1"/>
</dbReference>
<dbReference type="EMBL" id="CP002505">
    <property type="protein sequence ID" value="ADW72097.1"/>
    <property type="molecule type" value="Genomic_DNA"/>
</dbReference>
<dbReference type="AlphaFoldDB" id="A0A0H3F5K9"/>
<dbReference type="GO" id="GO:0008299">
    <property type="term" value="P:isoprenoid biosynthetic process"/>
    <property type="evidence" value="ECO:0007669"/>
    <property type="project" value="InterPro"/>
</dbReference>
<dbReference type="PANTHER" id="PTHR12001">
    <property type="entry name" value="GERANYLGERANYL PYROPHOSPHATE SYNTHASE"/>
    <property type="match status" value="1"/>
</dbReference>
<evidence type="ECO:0000256" key="3">
    <source>
        <dbReference type="ARBA" id="ARBA00022679"/>
    </source>
</evidence>
<dbReference type="PROSITE" id="PS00723">
    <property type="entry name" value="POLYPRENYL_SYNTHASE_1"/>
    <property type="match status" value="1"/>
</dbReference>
<dbReference type="RefSeq" id="WP_013573803.1">
    <property type="nucleotide sequence ID" value="NC_015061.1"/>
</dbReference>
<keyword evidence="4" id="KW-0479">Metal-binding</keyword>
<dbReference type="HOGENOM" id="CLU_014015_2_0_6"/>
<evidence type="ECO:0000256" key="9">
    <source>
        <dbReference type="ARBA" id="ARBA00072473"/>
    </source>
</evidence>
<dbReference type="GO" id="GO:0046872">
    <property type="term" value="F:metal ion binding"/>
    <property type="evidence" value="ECO:0007669"/>
    <property type="project" value="UniProtKB-KW"/>
</dbReference>
<comment type="similarity">
    <text evidence="2 12">Belongs to the FPP/GGPP synthase family.</text>
</comment>
<comment type="cofactor">
    <cofactor evidence="1">
        <name>Mg(2+)</name>
        <dbReference type="ChEBI" id="CHEBI:18420"/>
    </cofactor>
</comment>
<dbReference type="KEGG" id="rah:Rahaq_0468"/>
<evidence type="ECO:0000256" key="2">
    <source>
        <dbReference type="ARBA" id="ARBA00006706"/>
    </source>
</evidence>
<gene>
    <name evidence="13" type="ordered locus">Rahaq_0468</name>
</gene>
<dbReference type="PANTHER" id="PTHR12001:SF69">
    <property type="entry name" value="ALL TRANS-POLYPRENYL-DIPHOSPHATE SYNTHASE PDSS1"/>
    <property type="match status" value="1"/>
</dbReference>
<evidence type="ECO:0000313" key="13">
    <source>
        <dbReference type="EMBL" id="ADW72097.1"/>
    </source>
</evidence>
<evidence type="ECO:0000256" key="4">
    <source>
        <dbReference type="ARBA" id="ARBA00022723"/>
    </source>
</evidence>
<dbReference type="SFLD" id="SFLDS00005">
    <property type="entry name" value="Isoprenoid_Synthase_Type_I"/>
    <property type="match status" value="1"/>
</dbReference>
<dbReference type="Proteomes" id="UP000007257">
    <property type="component" value="Chromosome"/>
</dbReference>
<dbReference type="NCBIfam" id="NF008140">
    <property type="entry name" value="PRK10888.1"/>
    <property type="match status" value="1"/>
</dbReference>
<evidence type="ECO:0000256" key="12">
    <source>
        <dbReference type="RuleBase" id="RU004466"/>
    </source>
</evidence>
<sequence>MNLEQIIDLTQDDMAAVNASILEQLNSEVSLINQLGYYIISGGGKRIRPMIAVLAAKALSYQGDKHIKVAALIEFIHTATLLHDDVVDESDMRRGKATANAAFGNAASVLVGDFIYTRAFQMMTDLESLPVLALMAKAVNVIAEGEVQQLINCNDPDITEASYMQVIYSKTARLFEAASQASAMLAGGNNEQITALQDYGRYLGTAFQLIDDLLDYDADGETLGKNTGDDLDEGKPTLPLLHAMQHGDAEQSAMIRKAIEEGNGRHLLEPVLAAMHQWGSLAYTRQRAEEEADKAIQALQVLPESEYRSALEGLAHMSVKRDF</sequence>
<organism evidence="13 14">
    <name type="scientific">Rahnella sp. (strain Y9602)</name>
    <dbReference type="NCBI Taxonomy" id="2703885"/>
    <lineage>
        <taxon>Bacteria</taxon>
        <taxon>Pseudomonadati</taxon>
        <taxon>Pseudomonadota</taxon>
        <taxon>Gammaproteobacteria</taxon>
        <taxon>Enterobacterales</taxon>
        <taxon>Yersiniaceae</taxon>
        <taxon>Rahnella</taxon>
    </lineage>
</organism>
<dbReference type="OrthoDB" id="9805316at2"/>
<dbReference type="InterPro" id="IPR000092">
    <property type="entry name" value="Polyprenyl_synt"/>
</dbReference>
<evidence type="ECO:0000256" key="11">
    <source>
        <dbReference type="ARBA" id="ARBA00083124"/>
    </source>
</evidence>
<dbReference type="Pfam" id="PF00348">
    <property type="entry name" value="polyprenyl_synt"/>
    <property type="match status" value="1"/>
</dbReference>
<dbReference type="FunFam" id="1.10.600.10:FF:000002">
    <property type="entry name" value="Octaprenyl diphosphate synthase"/>
    <property type="match status" value="1"/>
</dbReference>
<evidence type="ECO:0000313" key="14">
    <source>
        <dbReference type="Proteomes" id="UP000007257"/>
    </source>
</evidence>
<dbReference type="EC" id="2.5.1.90" evidence="8"/>